<feature type="region of interest" description="Disordered" evidence="1">
    <location>
        <begin position="1237"/>
        <end position="1281"/>
    </location>
</feature>
<comment type="caution">
    <text evidence="2">The sequence shown here is derived from an EMBL/GenBank/DDBJ whole genome shotgun (WGS) entry which is preliminary data.</text>
</comment>
<evidence type="ECO:0000256" key="1">
    <source>
        <dbReference type="SAM" id="MobiDB-lite"/>
    </source>
</evidence>
<feature type="compositionally biased region" description="Basic residues" evidence="1">
    <location>
        <begin position="1706"/>
        <end position="1715"/>
    </location>
</feature>
<feature type="compositionally biased region" description="Basic and acidic residues" evidence="1">
    <location>
        <begin position="2239"/>
        <end position="2297"/>
    </location>
</feature>
<feature type="compositionally biased region" description="Polar residues" evidence="1">
    <location>
        <begin position="36"/>
        <end position="49"/>
    </location>
</feature>
<feature type="compositionally biased region" description="Basic residues" evidence="1">
    <location>
        <begin position="1069"/>
        <end position="1082"/>
    </location>
</feature>
<keyword evidence="3" id="KW-1185">Reference proteome</keyword>
<feature type="compositionally biased region" description="Polar residues" evidence="1">
    <location>
        <begin position="2192"/>
        <end position="2228"/>
    </location>
</feature>
<feature type="region of interest" description="Disordered" evidence="1">
    <location>
        <begin position="285"/>
        <end position="431"/>
    </location>
</feature>
<feature type="compositionally biased region" description="Acidic residues" evidence="1">
    <location>
        <begin position="2069"/>
        <end position="2080"/>
    </location>
</feature>
<feature type="compositionally biased region" description="Low complexity" evidence="1">
    <location>
        <begin position="1594"/>
        <end position="1615"/>
    </location>
</feature>
<feature type="compositionally biased region" description="Basic and acidic residues" evidence="1">
    <location>
        <begin position="1"/>
        <end position="11"/>
    </location>
</feature>
<evidence type="ECO:0000313" key="3">
    <source>
        <dbReference type="Proteomes" id="UP001174909"/>
    </source>
</evidence>
<feature type="region of interest" description="Disordered" evidence="1">
    <location>
        <begin position="1374"/>
        <end position="1470"/>
    </location>
</feature>
<feature type="region of interest" description="Disordered" evidence="1">
    <location>
        <begin position="1507"/>
        <end position="1787"/>
    </location>
</feature>
<feature type="compositionally biased region" description="Basic and acidic residues" evidence="1">
    <location>
        <begin position="1401"/>
        <end position="1419"/>
    </location>
</feature>
<feature type="region of interest" description="Disordered" evidence="1">
    <location>
        <begin position="1889"/>
        <end position="2093"/>
    </location>
</feature>
<feature type="region of interest" description="Disordered" evidence="1">
    <location>
        <begin position="1101"/>
        <end position="1204"/>
    </location>
</feature>
<feature type="region of interest" description="Disordered" evidence="1">
    <location>
        <begin position="1022"/>
        <end position="1041"/>
    </location>
</feature>
<feature type="region of interest" description="Disordered" evidence="1">
    <location>
        <begin position="1"/>
        <end position="77"/>
    </location>
</feature>
<feature type="compositionally biased region" description="Polar residues" evidence="1">
    <location>
        <begin position="522"/>
        <end position="531"/>
    </location>
</feature>
<feature type="compositionally biased region" description="Basic and acidic residues" evidence="1">
    <location>
        <begin position="1522"/>
        <end position="1536"/>
    </location>
</feature>
<feature type="compositionally biased region" description="Basic and acidic residues" evidence="1">
    <location>
        <begin position="1616"/>
        <end position="1626"/>
    </location>
</feature>
<feature type="region of interest" description="Disordered" evidence="1">
    <location>
        <begin position="2471"/>
        <end position="2522"/>
    </location>
</feature>
<feature type="compositionally biased region" description="Basic and acidic residues" evidence="1">
    <location>
        <begin position="390"/>
        <end position="408"/>
    </location>
</feature>
<feature type="region of interest" description="Disordered" evidence="1">
    <location>
        <begin position="2171"/>
        <end position="2300"/>
    </location>
</feature>
<feature type="compositionally biased region" description="Basic and acidic residues" evidence="1">
    <location>
        <begin position="482"/>
        <end position="494"/>
    </location>
</feature>
<gene>
    <name evidence="2" type="ORF">GBAR_LOCUS18179</name>
</gene>
<feature type="region of interest" description="Disordered" evidence="1">
    <location>
        <begin position="1829"/>
        <end position="1858"/>
    </location>
</feature>
<feature type="compositionally biased region" description="Basic residues" evidence="1">
    <location>
        <begin position="2497"/>
        <end position="2513"/>
    </location>
</feature>
<feature type="compositionally biased region" description="Basic residues" evidence="1">
    <location>
        <begin position="416"/>
        <end position="429"/>
    </location>
</feature>
<feature type="compositionally biased region" description="Basic and acidic residues" evidence="1">
    <location>
        <begin position="1744"/>
        <end position="1762"/>
    </location>
</feature>
<feature type="compositionally biased region" description="Low complexity" evidence="1">
    <location>
        <begin position="1947"/>
        <end position="1966"/>
    </location>
</feature>
<feature type="compositionally biased region" description="Basic and acidic residues" evidence="1">
    <location>
        <begin position="1829"/>
        <end position="1840"/>
    </location>
</feature>
<organism evidence="2 3">
    <name type="scientific">Geodia barretti</name>
    <name type="common">Barrett's horny sponge</name>
    <dbReference type="NCBI Taxonomy" id="519541"/>
    <lineage>
        <taxon>Eukaryota</taxon>
        <taxon>Metazoa</taxon>
        <taxon>Porifera</taxon>
        <taxon>Demospongiae</taxon>
        <taxon>Heteroscleromorpha</taxon>
        <taxon>Tetractinellida</taxon>
        <taxon>Astrophorina</taxon>
        <taxon>Geodiidae</taxon>
        <taxon>Geodia</taxon>
    </lineage>
</organism>
<protein>
    <submittedName>
        <fullName evidence="2">Uncharacterized protein</fullName>
    </submittedName>
</protein>
<feature type="compositionally biased region" description="Basic and acidic residues" evidence="1">
    <location>
        <begin position="1894"/>
        <end position="1917"/>
    </location>
</feature>
<feature type="compositionally biased region" description="Low complexity" evidence="1">
    <location>
        <begin position="1127"/>
        <end position="1136"/>
    </location>
</feature>
<feature type="compositionally biased region" description="Low complexity" evidence="1">
    <location>
        <begin position="1460"/>
        <end position="1470"/>
    </location>
</feature>
<sequence length="2543" mass="280652">MAYRLAEEHYNRRYGPAVQQHHSRYQLQAPAPAASNRYNSGGSSFQNPRPSRGRGHRQERAPFSFPEPHNAHSSSYGSGFPVETPVLPPVPLFRDGRDQVGLGEDGNCWSGDRFHQESDIHLHRPQTFPRERYHEQHQNFYNSREEPLAGYNPHLSGSPRLQESFHNDVQWDNSGFSVVGREPQPLMQVRGPIGGGEVAHQTGHTGFDSRSWGRETSTGDRFLGQAQHQWPGDGLREARSVESGGMGRETYRLDWNHRQTEQQITTNFPPQYSFDNVDFSTDAGLAIHGEPMSGHYPQVLGPETSLGRRENPRGNREKHPQHQRPHPRKKKGRERGGRGRGRGGRSTPLGQGSIPVALTQTVSKSPLGQGSVSSISPRIFSKSPHRPSSVKRESKSGDRFKESAKRMETNLPLVKKSPKKRFHNRKVNQRNRVVADNHNKGRQLSPMAISERLGPHIPGSGSVQNRLGPRKKGAAGVYSRLGPEEHPAPSRDSIHSGPGLETENKLTSSDGVQFRLGPPEENLNSSRGSSTSVHCRLGLEEINFSSPSSRSLFEVSNAFPPSTSVHSRLGPNTNPLTSSALSGGLEISDPLPSERIHYRLGPKEIGTDPLSSSLLSGRLEISDPLSSERLHSRMGSNDINNPLSSCTLSGGLEIISDPLLSDHVRSHLSTRPLSSDLVSGGLDIVDPPASEHLHSRLGSSDIETDRLTTSALSGGHKISDPRVHSRLEINTDHLSSSGGLEILDPLPSERVRSRLGSRDIDDPLSSSTLPGGLEISEPLSYEHARSQLIPADEHLNSSRNSLSMVGTSSEGEFVDTRAIDSSVHSRLGPEERFDSPLYSNTAPSPFRYDNPPVSDSLRSQFLYSRLGPEQSFGSEDVSFHLGSEIPPLEPESLRTEPMYLSETHGDYSEANSQTHQASNKLSSFKPDDVGFRSSTYSNVAESSPQIGRFHEFPMSRDSSDGGTTSANCYMVIDDAANSQLHFSDSNETSIGGDFQSDKESFVHRTFSSASNMKFDVRASFSTTPQNVNPSDASNEFSSKLTTRPCDAASNIDRKSELTSTSLADETGRLSHKRTRRSRRKSGRVPAPEEIVGESIPTILKQKVVTPPAKKHKLSSVKGGPAAKQPSRKSSVSSSYSAPMPTIGYKDASSDEGQMAKRRTSNRQSTHSVSKGKAMKAASEQPRNKAADKSSVGLPVDTKDGQSNPRVKVGVATVVVKAEREMEEGELTDSECEDLVIDLDTSTSSYLPPPNKEGNPKPIQSCDPISVESPAKNEPTSNPDLATAITTPSEVHTCKDILTAAEPNEIETTRKRTLETDQEVVIVDETESEMETTVAHHSPEQAETTYDDATEKSKSTPLPIVECADVASDKLTVEDTVTTPVEHPPIVSPDSHLLTEREEEVEWRSSQHKEENGQEMKKEVPPSVLVMCSPISESSSRFQDVQTTVPRPISTPNTSLETSQPATPSPTTVTNTATVVPSLEESESSFCGPVRADAPILAELVEETEAENLEPMTTNGTACTAHEVVETEKGTLNRREDIDDAESTADANQPLATLLKDHCDNKTVSPVNDLDTKTEEENKDEKGPEQAIAEEDIETVSISSGEIVSSSPPSPSSGQPTEERDSSKDPGKTSFTDANSYGKHWVSRNEPEWKSNRYFPTGPHRDPYSHWRTRSPIRESWYVHSRRRSGPFSISSEKWRSKSRLPSPVRRSSRRGRRRCSSPEEMVLRRRRRRSRSLSPGRRAGRGRPYGDGEKRRRTTDGGETHGRSRRMRGSRSCDRMSDKASCESSDEDLEVLELRKEAILSMLTDGGRGRLETKKSLVLTDDNLGAKVEASHAKDEKIESELASTEGTDEIGNDSKAEAVVSRVPLEVSEEAETEGKEYAITERELCKSLANVEPKEPLSVDKMPEETCSEKDKRTETCIAPTPLERREGIQKTKTEQRAGESHSPKSSLKHCLSSQSSASSSHLQPLVQHAGRSRGPNSQVMSGRRVSVVGKSAVVTATKSGSGSGMGSPSSSCGSPAPVPAALDSGGSGTETPRHGNDARPPSSVKILPRSKGTWEIPEFHIQLAESDGEGTESESETGGEGVKSAHQVPTMDEIDSILGAFRREAEAKARSREKIVSSPDRLPLCVEETRRSPEVVPPRVDLEALGMLPLQRQREYLELKTKLALYAKKQREEEMAVKAKDKGKRPLNAGSSTKAKVVPQSEQFKSIETQPQRSLSAPTLDSSTVAPVARVKQLAKKKEDEQKKDEQEQRKKEEEERKKMEEQKRIEMKKREEQRRKEKEERKKKEKQEREKHKFEKRKKKCEMTIAELEGKIRSCRSQSERWTKTLAAETNSLAECESEVEEHELKIELLVKQLELARSSRDKCKNRRTTLQIEVQYTRESISRHAVIIQDTQQLLIRERELLINMEFGNHSDGTDEETVSMEIDSDGSKGEEEMEMVTSSDEEEHRNVHPMPSLTPLTYETISDAEESPIQSDKSTPKIFPVPVSGTAHGPCHGRGKRRMSRSQRTRRSSLSVFQTAAGTDSTLNTLILQKRGNKKLS</sequence>
<dbReference type="Proteomes" id="UP001174909">
    <property type="component" value="Unassembled WGS sequence"/>
</dbReference>
<name>A0AA35WZ61_GEOBA</name>
<feature type="region of interest" description="Disordered" evidence="1">
    <location>
        <begin position="1047"/>
        <end position="1089"/>
    </location>
</feature>
<feature type="compositionally biased region" description="Basic and acidic residues" evidence="1">
    <location>
        <begin position="1771"/>
        <end position="1781"/>
    </location>
</feature>
<feature type="region of interest" description="Disordered" evidence="1">
    <location>
        <begin position="754"/>
        <end position="773"/>
    </location>
</feature>
<dbReference type="EMBL" id="CASHTH010002584">
    <property type="protein sequence ID" value="CAI8032110.1"/>
    <property type="molecule type" value="Genomic_DNA"/>
</dbReference>
<feature type="compositionally biased region" description="Acidic residues" evidence="1">
    <location>
        <begin position="2419"/>
        <end position="2430"/>
    </location>
</feature>
<feature type="region of interest" description="Disordered" evidence="1">
    <location>
        <begin position="1324"/>
        <end position="1358"/>
    </location>
</feature>
<feature type="compositionally biased region" description="Basic and acidic residues" evidence="1">
    <location>
        <begin position="2172"/>
        <end position="2183"/>
    </location>
</feature>
<feature type="compositionally biased region" description="Basic and acidic residues" evidence="1">
    <location>
        <begin position="1569"/>
        <end position="1583"/>
    </location>
</feature>
<feature type="compositionally biased region" description="Basic and acidic residues" evidence="1">
    <location>
        <begin position="1925"/>
        <end position="1945"/>
    </location>
</feature>
<accession>A0AA35WZ61</accession>
<feature type="compositionally biased region" description="Basic and acidic residues" evidence="1">
    <location>
        <begin position="306"/>
        <end position="320"/>
    </location>
</feature>
<proteinExistence type="predicted"/>
<feature type="compositionally biased region" description="Polar residues" evidence="1">
    <location>
        <begin position="1430"/>
        <end position="1459"/>
    </location>
</feature>
<feature type="compositionally biased region" description="Basic residues" evidence="1">
    <location>
        <begin position="321"/>
        <end position="343"/>
    </location>
</feature>
<feature type="region of interest" description="Disordered" evidence="1">
    <location>
        <begin position="2413"/>
        <end position="2437"/>
    </location>
</feature>
<feature type="compositionally biased region" description="Polar residues" evidence="1">
    <location>
        <begin position="358"/>
        <end position="376"/>
    </location>
</feature>
<feature type="region of interest" description="Disordered" evidence="1">
    <location>
        <begin position="455"/>
        <end position="531"/>
    </location>
</feature>
<evidence type="ECO:0000313" key="2">
    <source>
        <dbReference type="EMBL" id="CAI8032110.1"/>
    </source>
</evidence>
<feature type="region of interest" description="Disordered" evidence="1">
    <location>
        <begin position="826"/>
        <end position="850"/>
    </location>
</feature>
<reference evidence="2" key="1">
    <citation type="submission" date="2023-03" db="EMBL/GenBank/DDBJ databases">
        <authorList>
            <person name="Steffen K."/>
            <person name="Cardenas P."/>
        </authorList>
    </citation>
    <scope>NUCLEOTIDE SEQUENCE</scope>
</reference>